<proteinExistence type="inferred from homology"/>
<evidence type="ECO:0000256" key="5">
    <source>
        <dbReference type="ARBA" id="ARBA00022989"/>
    </source>
</evidence>
<evidence type="ECO:0000256" key="2">
    <source>
        <dbReference type="ARBA" id="ARBA00005811"/>
    </source>
</evidence>
<accession>A0A5B8UK46</accession>
<dbReference type="GO" id="GO:0022857">
    <property type="term" value="F:transmembrane transporter activity"/>
    <property type="evidence" value="ECO:0007669"/>
    <property type="project" value="InterPro"/>
</dbReference>
<evidence type="ECO:0000313" key="10">
    <source>
        <dbReference type="Proteomes" id="UP000321204"/>
    </source>
</evidence>
<evidence type="ECO:0000256" key="1">
    <source>
        <dbReference type="ARBA" id="ARBA00004162"/>
    </source>
</evidence>
<dbReference type="AlphaFoldDB" id="A0A5B8UK46"/>
<keyword evidence="3" id="KW-1003">Cell membrane</keyword>
<gene>
    <name evidence="9" type="ORF">FSB75_11700</name>
</gene>
<comment type="subcellular location">
    <subcellularLocation>
        <location evidence="1">Cell membrane</location>
        <topology evidence="1">Single-pass membrane protein</topology>
    </subcellularLocation>
    <subcellularLocation>
        <location evidence="7">Cell membrane</location>
        <topology evidence="7">Single-pass type II membrane protein</topology>
    </subcellularLocation>
</comment>
<protein>
    <submittedName>
        <fullName evidence="9">Biopolymer transporter ExbD</fullName>
    </submittedName>
</protein>
<organism evidence="9 10">
    <name type="scientific">Flavisolibacter ginsenosidimutans</name>
    <dbReference type="NCBI Taxonomy" id="661481"/>
    <lineage>
        <taxon>Bacteria</taxon>
        <taxon>Pseudomonadati</taxon>
        <taxon>Bacteroidota</taxon>
        <taxon>Chitinophagia</taxon>
        <taxon>Chitinophagales</taxon>
        <taxon>Chitinophagaceae</taxon>
        <taxon>Flavisolibacter</taxon>
    </lineage>
</organism>
<dbReference type="GO" id="GO:0005886">
    <property type="term" value="C:plasma membrane"/>
    <property type="evidence" value="ECO:0007669"/>
    <property type="project" value="UniProtKB-SubCell"/>
</dbReference>
<dbReference type="Proteomes" id="UP000321204">
    <property type="component" value="Chromosome"/>
</dbReference>
<dbReference type="Pfam" id="PF02472">
    <property type="entry name" value="ExbD"/>
    <property type="match status" value="1"/>
</dbReference>
<evidence type="ECO:0000256" key="8">
    <source>
        <dbReference type="SAM" id="Phobius"/>
    </source>
</evidence>
<feature type="transmembrane region" description="Helical" evidence="8">
    <location>
        <begin position="15"/>
        <end position="32"/>
    </location>
</feature>
<evidence type="ECO:0000256" key="7">
    <source>
        <dbReference type="RuleBase" id="RU003879"/>
    </source>
</evidence>
<sequence>MPSVKIPRKSTDFDMTPFVDVAFLILSFFMLATKFKPPEKVSVVTPKSVSADKLKEQDALQVTFDSSGRVFFTMTLLKPDQNNGFYDELISSINAAKNLGLTPADKAAFKKVPIVGVPFSQLKASLEGQKVPETGIPVDSTNNELSQWVASANDVFRQHSDQNIKVNYMIKGDNHAVYPAFKGVIDAFRQNQVFRFQLITDPRGVPSGTEYYDILEKKRS</sequence>
<dbReference type="InterPro" id="IPR003400">
    <property type="entry name" value="ExbD"/>
</dbReference>
<comment type="similarity">
    <text evidence="2 7">Belongs to the ExbD/TolR family.</text>
</comment>
<evidence type="ECO:0000256" key="6">
    <source>
        <dbReference type="ARBA" id="ARBA00023136"/>
    </source>
</evidence>
<reference evidence="9 10" key="1">
    <citation type="journal article" date="2015" name="Int. J. Syst. Evol. Microbiol.">
        <title>Flavisolibacter ginsenosidimutans sp. nov., with ginsenoside-converting activity isolated from soil used for cultivating ginseng.</title>
        <authorList>
            <person name="Zhao Y."/>
            <person name="Liu Q."/>
            <person name="Kang M.S."/>
            <person name="Jin F."/>
            <person name="Yu H."/>
            <person name="Im W.T."/>
        </authorList>
    </citation>
    <scope>NUCLEOTIDE SEQUENCE [LARGE SCALE GENOMIC DNA]</scope>
    <source>
        <strain evidence="9 10">Gsoil 636</strain>
    </source>
</reference>
<dbReference type="RefSeq" id="WP_146787442.1">
    <property type="nucleotide sequence ID" value="NZ_BAABIO010000001.1"/>
</dbReference>
<dbReference type="PANTHER" id="PTHR30558">
    <property type="entry name" value="EXBD MEMBRANE COMPONENT OF PMF-DRIVEN MACROMOLECULE IMPORT SYSTEM"/>
    <property type="match status" value="1"/>
</dbReference>
<dbReference type="EMBL" id="CP042433">
    <property type="protein sequence ID" value="QEC56529.1"/>
    <property type="molecule type" value="Genomic_DNA"/>
</dbReference>
<keyword evidence="7" id="KW-0813">Transport</keyword>
<keyword evidence="5 8" id="KW-1133">Transmembrane helix</keyword>
<evidence type="ECO:0000256" key="3">
    <source>
        <dbReference type="ARBA" id="ARBA00022475"/>
    </source>
</evidence>
<dbReference type="PANTHER" id="PTHR30558:SF3">
    <property type="entry name" value="BIOPOLYMER TRANSPORT PROTEIN EXBD-RELATED"/>
    <property type="match status" value="1"/>
</dbReference>
<name>A0A5B8UK46_9BACT</name>
<dbReference type="KEGG" id="fgg:FSB75_11700"/>
<keyword evidence="6 8" id="KW-0472">Membrane</keyword>
<dbReference type="OrthoDB" id="9793581at2"/>
<keyword evidence="7" id="KW-0653">Protein transport</keyword>
<keyword evidence="4 7" id="KW-0812">Transmembrane</keyword>
<evidence type="ECO:0000313" key="9">
    <source>
        <dbReference type="EMBL" id="QEC56529.1"/>
    </source>
</evidence>
<keyword evidence="10" id="KW-1185">Reference proteome</keyword>
<dbReference type="GO" id="GO:0015031">
    <property type="term" value="P:protein transport"/>
    <property type="evidence" value="ECO:0007669"/>
    <property type="project" value="UniProtKB-KW"/>
</dbReference>
<evidence type="ECO:0000256" key="4">
    <source>
        <dbReference type="ARBA" id="ARBA00022692"/>
    </source>
</evidence>